<name>A0A2P2P609_RHIMU</name>
<proteinExistence type="predicted"/>
<sequence>MHRLYYDPTQIRLPRELRLLQATRGAQGQLRSIHGAFEVNRGFRGVVAGVSAEDTGKVRSWRRNLCP</sequence>
<protein>
    <submittedName>
        <fullName evidence="1">3-ketoacyl-CoA synthase</fullName>
    </submittedName>
</protein>
<accession>A0A2P2P609</accession>
<dbReference type="EMBL" id="GGEC01069663">
    <property type="protein sequence ID" value="MBX50147.1"/>
    <property type="molecule type" value="Transcribed_RNA"/>
</dbReference>
<reference evidence="1" key="1">
    <citation type="submission" date="2018-02" db="EMBL/GenBank/DDBJ databases">
        <title>Rhizophora mucronata_Transcriptome.</title>
        <authorList>
            <person name="Meera S.P."/>
            <person name="Sreeshan A."/>
            <person name="Augustine A."/>
        </authorList>
    </citation>
    <scope>NUCLEOTIDE SEQUENCE</scope>
    <source>
        <tissue evidence="1">Leaf</tissue>
    </source>
</reference>
<evidence type="ECO:0000313" key="1">
    <source>
        <dbReference type="EMBL" id="MBX50147.1"/>
    </source>
</evidence>
<organism evidence="1">
    <name type="scientific">Rhizophora mucronata</name>
    <name type="common">Asiatic mangrove</name>
    <dbReference type="NCBI Taxonomy" id="61149"/>
    <lineage>
        <taxon>Eukaryota</taxon>
        <taxon>Viridiplantae</taxon>
        <taxon>Streptophyta</taxon>
        <taxon>Embryophyta</taxon>
        <taxon>Tracheophyta</taxon>
        <taxon>Spermatophyta</taxon>
        <taxon>Magnoliopsida</taxon>
        <taxon>eudicotyledons</taxon>
        <taxon>Gunneridae</taxon>
        <taxon>Pentapetalae</taxon>
        <taxon>rosids</taxon>
        <taxon>fabids</taxon>
        <taxon>Malpighiales</taxon>
        <taxon>Rhizophoraceae</taxon>
        <taxon>Rhizophora</taxon>
    </lineage>
</organism>
<dbReference type="AlphaFoldDB" id="A0A2P2P609"/>